<dbReference type="InterPro" id="IPR020845">
    <property type="entry name" value="AMP-binding_CS"/>
</dbReference>
<dbReference type="InterPro" id="IPR042099">
    <property type="entry name" value="ANL_N_sf"/>
</dbReference>
<dbReference type="Pfam" id="PF13193">
    <property type="entry name" value="AMP-binding_C"/>
    <property type="match status" value="6"/>
</dbReference>
<evidence type="ECO:0000259" key="6">
    <source>
        <dbReference type="PROSITE" id="PS50075"/>
    </source>
</evidence>
<dbReference type="GO" id="GO:0072330">
    <property type="term" value="P:monocarboxylic acid biosynthetic process"/>
    <property type="evidence" value="ECO:0007669"/>
    <property type="project" value="UniProtKB-ARBA"/>
</dbReference>
<accession>S5TTY2</accession>
<dbReference type="FunFam" id="2.30.38.10:FF:000001">
    <property type="entry name" value="Non-ribosomal peptide synthetase PvdI"/>
    <property type="match status" value="2"/>
</dbReference>
<dbReference type="InterPro" id="IPR023213">
    <property type="entry name" value="CAT-like_dom_sf"/>
</dbReference>
<dbReference type="InterPro" id="IPR000873">
    <property type="entry name" value="AMP-dep_synth/lig_dom"/>
</dbReference>
<dbReference type="PROSITE" id="PS50075">
    <property type="entry name" value="CARRIER"/>
    <property type="match status" value="6"/>
</dbReference>
<feature type="domain" description="Carrier" evidence="6">
    <location>
        <begin position="944"/>
        <end position="1019"/>
    </location>
</feature>
<dbReference type="NCBIfam" id="NF003417">
    <property type="entry name" value="PRK04813.1"/>
    <property type="match status" value="6"/>
</dbReference>
<dbReference type="NCBIfam" id="TIGR01720">
    <property type="entry name" value="NRPS-para261"/>
    <property type="match status" value="1"/>
</dbReference>
<evidence type="ECO:0000256" key="5">
    <source>
        <dbReference type="ARBA" id="ARBA00022737"/>
    </source>
</evidence>
<dbReference type="Gene3D" id="3.30.559.30">
    <property type="entry name" value="Nonribosomal peptide synthetase, condensation domain"/>
    <property type="match status" value="7"/>
</dbReference>
<evidence type="ECO:0000256" key="1">
    <source>
        <dbReference type="ARBA" id="ARBA00001957"/>
    </source>
</evidence>
<dbReference type="InterPro" id="IPR010071">
    <property type="entry name" value="AA_adenyl_dom"/>
</dbReference>
<dbReference type="Gene3D" id="3.40.50.980">
    <property type="match status" value="4"/>
</dbReference>
<dbReference type="Gene3D" id="2.30.38.10">
    <property type="entry name" value="Luciferase, Domain 3"/>
    <property type="match status" value="2"/>
</dbReference>
<keyword evidence="5" id="KW-0677">Repeat</keyword>
<dbReference type="GO" id="GO:0043041">
    <property type="term" value="P:amino acid activation for nonribosomal peptide biosynthetic process"/>
    <property type="evidence" value="ECO:0007669"/>
    <property type="project" value="TreeGrafter"/>
</dbReference>
<dbReference type="InterPro" id="IPR001242">
    <property type="entry name" value="Condensation_dom"/>
</dbReference>
<dbReference type="SUPFAM" id="SSF47336">
    <property type="entry name" value="ACP-like"/>
    <property type="match status" value="6"/>
</dbReference>
<dbReference type="InterPro" id="IPR010060">
    <property type="entry name" value="NRPS_synth"/>
</dbReference>
<dbReference type="CDD" id="cd19543">
    <property type="entry name" value="DCL_NRPS"/>
    <property type="match status" value="1"/>
</dbReference>
<dbReference type="FunFam" id="1.10.1200.10:FF:000016">
    <property type="entry name" value="Non-ribosomal peptide synthase"/>
    <property type="match status" value="4"/>
</dbReference>
<dbReference type="InterPro" id="IPR020806">
    <property type="entry name" value="PKS_PP-bd"/>
</dbReference>
<dbReference type="SUPFAM" id="SSF52777">
    <property type="entry name" value="CoA-dependent acyltransferases"/>
    <property type="match status" value="14"/>
</dbReference>
<reference evidence="7" key="1">
    <citation type="journal article" date="2013" name="Proc. Natl. Acad. Sci. U.S.A.">
        <title>Mapping gene clusters within arrayed metagenomic libraries to expand the structural diversity of biomedically relevant natural products.</title>
        <authorList>
            <person name="Owen J.G."/>
            <person name="Reddy B.V."/>
            <person name="Ternei M.A."/>
            <person name="Charlop-Powers Z."/>
            <person name="Calle P.Y."/>
            <person name="Kim J.H."/>
            <person name="Brady S.F."/>
        </authorList>
    </citation>
    <scope>NUCLEOTIDE SEQUENCE</scope>
</reference>
<feature type="domain" description="Carrier" evidence="6">
    <location>
        <begin position="1965"/>
        <end position="2040"/>
    </location>
</feature>
<dbReference type="FunFam" id="1.10.1200.10:FF:000005">
    <property type="entry name" value="Nonribosomal peptide synthetase 1"/>
    <property type="match status" value="2"/>
</dbReference>
<dbReference type="CDD" id="cd17646">
    <property type="entry name" value="A_NRPS_AB3403-like"/>
    <property type="match status" value="1"/>
</dbReference>
<comment type="similarity">
    <text evidence="2">Belongs to the ATP-dependent AMP-binding enzyme family.</text>
</comment>
<keyword evidence="4" id="KW-0597">Phosphoprotein</keyword>
<dbReference type="CDD" id="cd05930">
    <property type="entry name" value="A_NRPS"/>
    <property type="match status" value="2"/>
</dbReference>
<protein>
    <submittedName>
        <fullName evidence="7">Long-chain-fatty-acid--CoA ligase</fullName>
        <ecNumber evidence="7">6.2.1.3</ecNumber>
    </submittedName>
</protein>
<dbReference type="FunFam" id="3.30.300.30:FF:000010">
    <property type="entry name" value="Enterobactin synthetase component F"/>
    <property type="match status" value="6"/>
</dbReference>
<dbReference type="Gene3D" id="3.30.300.30">
    <property type="match status" value="6"/>
</dbReference>
<dbReference type="SUPFAM" id="SSF56801">
    <property type="entry name" value="Acetyl-CoA synthetase-like"/>
    <property type="match status" value="6"/>
</dbReference>
<dbReference type="InterPro" id="IPR045851">
    <property type="entry name" value="AMP-bd_C_sf"/>
</dbReference>
<dbReference type="Gene3D" id="3.40.50.12780">
    <property type="entry name" value="N-terminal domain of ligase-like"/>
    <property type="match status" value="4"/>
</dbReference>
<sequence length="6537" mass="704578">MVQDVLPLSPLQEGLLFHHRLTGEGTDLYVGQVVIDLAGPVDVPAVRRAAQALLERHDSLRACFRPRKSGELAQLVVRSAPLAWQEVSASPAESEELIDAERERRFDLATPPLLRFLLIRVEDGYRLALTFHHVVVDGWSLPVLVREFLALCGQSAALPKARPFGDYLRWLGGQDRDAALQAWRDALGDVDEPTLVAPEASSQAALPKQVHRELSEEDTAALTRWARSNGLTLNTVVQGVWGLVLGGFTGRDDVVTGITVSGRPPELDGVESMVGMFINTVPLRVSMKPQEQLVGLLKRLQAEQSALLPHQHVGLTDSQGGRELFDTLCAFQNYPSSGSTVEGGLAVTKIAARGGDATHYPLTFIVGPGRTLRFHLDYRPDVLDLATVESLADQVLRLFALVPGSGDVPVGGIQLLGDAERADVQRRGEGPGDVADLGATIPELFEAQARRTPDATAVVCGATALSYAELNETSNRLAHHLIDRGMGPGSVVALLLPREPELVPAVLGVLKSGAAYLPIDPVQPVERIRFLLGDASATVLLTVRSQAERLPADLPADVVVLDDEDLLTHYPATNVVERAVPLLPQHTAYVIYTSGSTGEPKGVVVTHQNVVRLMTATERHFGFAETDVWTLFHSYAFDFSVWELWGPLLYGGKLVVVPHDVSRSPEDFLALLAEQRVTFLNQTPSAFYQLVQADAENPGHELALRHVVFGGEALEPARLADWYARHPSDAPLLSNMYGITETTVHVSYLALNEDVSRSMIGGPIADLSAYVLDDNLRLVAPGVTGELYIAGSGLAQGYLNQPGRTATRFVANPFGAGRLYRTGDLARWTAAGLEYLGRSDHQVKVRGFRIELGEIEAKIVAQPEVTDAAVVLREITAGDEGLVAYVVGDVDVRALRDRLTGVLPEYMVPAAFVVLDALPLTVNGKLDRKALPAPERAVSARSRAARNPREEILCGLFAEVLGVATVGVDDDFFQLGGHSLLAVRLAGRIRSTLKAELSIQQIFGNPTPAGLAACLDGADEARAGVVAVPRPEEIPLSSGQQRLWFLHRFEEPNAVYNLPMALRVSGRLDVERLRQALADVVARHEVLRTVYAEGTDGPVQIVLPDAVAALEVVSCTEDELADRLAAASGHVFDLTTECPVRVTVFEAGDESVVLVLVHHIAGDGWSVSLLLRELGELYAGRTLPALDVQYADYALWQRETLGAEDDPASLAARQLGYWRTRLAGLPAQLELPADRPRPAVASYRGDRVEFDVSPELHAALSALARNTGTSVFMVVQAALAVLLFRMGGGTDIPIGTPVAGRVDEAVEGLVGFFVNSLVLRTDVSGDPAFAELLGRVRDADLDAYANQDVPFERLVEVLNPERSLGRHPLFQVMLTFDNAGLGLTAGELGGLFGADVTPQQIRAAAAKFDLLFTFSERQDGLRGALLYSTDLFESATARHLADRLLRVLENVVTEPGRRVGEIDVLLPADRFDEWNDTAAEVPATTLAELFSQQVRRTPDAQALVFEDESLSYVELDERATRLARVLVRHGAGPGGLVAVSVPRSIDLVVSLLAAHKAGAAYVPVDPGYPAERIAHVLADSKPSLVVTEEFLGGLDLAAEDATPFDSGLLPAHPAYVIYTSGSTGKPKGAVIPHSGIVNRLLWMQHEYGLTAGDRVLQKTPAGFDVSVWEFFWPLVTGATLVVAKPDGHRDPAYLAELIGRERITTVHFVPSMLQEFLAEPLAADCTGLRRVICSGEALPDSARRRFAELLPAGLHNLYGPTEASVDVTYWECVPGTEDAVVPIGRPVWNTRVHVLDRFLRPVPAGVPGELYLAGVQLADAYLNRPSLTAQRFVAGPQGRMYRTGDLARWNPQGYLEFLGRTDDQVKIRGFRIELGEIESVLASHPAVDHVAVLARELRPGDLSLVAYVVGGADFADLRAHAGVSLPEHMVPWTFVRMDVLPVTAHGKLDRAALPLPEAPVTAGRPPRTTRERELCALFAEVLGVAEVSADDNFFERGGHSLLVARLVSRIRQGLGADLTMRQVFEAPTPELLARTVGPAARRLELTADQRRLWLLHNLQESSALYNVPEAVRLRGKLDLARLRGALSAVVTANPALRTLLVDETHALLLDEFELEITELEQLDDFALRPFDLTAEIPVRAGLLRLAADDHVLLLVMHHSAGRGWSSFGDQLTAAYRGEPVLPIATTPATGESVGHWERVLADLPDELGLPTDRPRPPVATHRGDAIDFDLPPGIGFAEVHAALLTVLHRLGAGTDLVLGTPVEGRADDALVLRTDVEGVTTFAELVERASETLRIAREHQDVPFEQLVELVNPVRSRARHPLFQIVLSAAADISFEGMECGRYPVHTGTSRFDLHLTVRPSGATLEFSTDLFDHTTAASIVDRLRTVLTEQGVLAGIELLTEDERRHLLDVVNDTAVDIEARSIVEWFEDTAARQPDALAVIGRGDSLTYRELNEQANGLAHWLTERGAGPEDLVALALPKSEQTIVAVLGVLKSGAAYLPLELSHPADRRQAVLDNARPAFTVTPEDLANIEPRADNPHVTCSEEHPAYVVYTSGSTGKPKGVVIPRHALLNAMTAFAPIFGLGPSDRMVAVAPVGFDMAKPELFLAVLSGAILVVPDADESRDPAVLRELLRDATVLQATPSLWQALLGEVEPGELSGIRAFIGAEALPVDLMRRLRAEVPSLTNLYGPTETTVWSTSSEIGVDVLAPAIGRPLANTQVYVLDSALRLVPPGVPGELYISGDGVARGYLNRPGLSAERFVANPFGSGRMYRTGDLVSWNADGELRFLGRVDHQVKVRGFRIELGEIEAALVAQPGVRQCVVLAREDRPGDVRLVAYVVGEHDVAGLRSALPDYMVPSAFVRLESFPLNVNGKIDRKALPAPEYGSAAGRAPRTPTEEILCGLFADVLGASEVSPDDSFFELGGHSLLAIQLLSRIRSTLNAEISVRQLFETPTVAGVAEAVRHAETGRVGVRPVVPRPDRVPLSFVQQRLWFMNRVEGASATYNIPLTLRLSGALDVAALRAAIADVVERHEPLRTVFAEDGDGAYQVVLDAVEPPLLVVPATEENLEAQRAEAARYAFDLAAEIPVRSWLFELGGEERLLLVLIHHIAGDGWSMPVLVRDLATAYAARKAGDAPQWTPLPVTYADYTLWQRDQLDGGAIEDQLGYWTETLADLPTELQLPVDRPRPAVPTYQGGRIEFTLPPELHAGLLRLARQSRASLFMVAQAAVATLLTRLGGGTDIPIGSPVAGRTDSATDDLVGLFINTLVLRTDTSGDPTVAELVERVRDIDLGAYANQDVPFERLVEVLNPERALARQPLCQTVLTVDSTDQQSATAQVEGLLGVTITPGTTETGVARTDLLFGLAEKRGDNGAPAGVRGALLYSADLFDDDTARRMARRFVLILEAMAAAPDRRIGAIDVLEPAERHRMLVEWNDTGHEVVPATLPELFTRQIARTPDALALVEGEVEVSYAELGERVRRFASVLAGRGVGKGSLVAIVMPRSIDLVVAIMAVVHTGAAYVPIEPDYPAERIRFTFEDAKPALVITTPDVVLPAGPEQIYVTDGGCADFAHPELSPLDPVYVIYTSGSTGRPKGVVIEHGPLNLYLSYVAENYPSVAGRTLLHSPVAFDLTVTSLLAPLVTGGCVQVAPLAEGTEVRRPTFLKVTPAHMSLLLALPEEFSPTGELVVGGEALMSEVVRQWLARNPGATVINEGGATEATVGCIVERVRVGDPLAPGEVPVGRGTWNTQIYVLDDALQPVAPRVRGELYIAGDMLAQGYLNRPGLTASRFVANPFGTGRLYRTGDWARWNDDGRLLYLGRVDDQVKVRGYRVELGEVETAVLGARGVARGTVIVREDNPGDRRLTAYVVPEPGVTVDPQAIRDEVSLSLPEYMVPAAVLVLDDLPLTGNGKVNRSALPAPDWGAAAGGRAPRTPREAVLCGLFAEVLGVAEVGVDDDFFDLGGHSLLVTKLVSRMRESLSAEVSIRQLFETPTVAGLATALGSASGARAGVRAITPRPERLPLSYAQQRLWFMNKLEGPSPTYNIRGAMRMEGPLDRDALRQALVDVVTRHETLRTLFGEDADGPFQMVLPEARPGFTVVHTTESELLEKLDLASQHGFDLATELPLRAVLFVTGPQSHVLLLLLHHIAGDGWSGPLLSRDLTAAYAARAAGEAPQWSELPVQYADYTLWQREVLGDENDQDSTISKQLAYWKEALHGLPAELTLPADRPRPAVASYRGGTLEFDVPDELYASLTRVARETGATLFMVLQAALATLLTRLGAGTDIPLGSPIAGRTDEALAGLVGFFVNTLVLRTDVSGDPAFTELVGRVRDVNLGAYANQDVPFERLVEVLNPERSLSRHPLFQVTLSLNNVDRAVDASSISTGLDVRGMTVDDDTAKVDLGVYLQEANGTLTGAIEFATDLFDEVTARTLAARFVLVLQAIAADPSVRVSEVDVLSEPERHRLLVERNDTALPLPVWSFAEMFERQVARTPDAIAVEFEGIRLTYAELNQRANRLAHLLIERGTGPESLVALAMPRSEEWITSMLAAVKAGAAYLPLDASQTEERIRQVLSDARPSVVLVDKDSRGAMEQLVTEPLLVVDDNDTAAETEAMSCFNPAVRASRDSLAYVIYTSGSTGRPKGVAVTNSGLASMLRSHVDKLGMRPGARALQLLSLSFDASVADVGKTLVSGATLVLGPHARELDGRQLTDLIVEQGITHLMLPPPLLATINAADVPEVWSICSGGEAMTPELARQWTAGGRRLVIGYGPTETTVAPTMTQPLGVDEVPHIGRPVPNTRAYVLDERLQLVPDGMIGELYLAGHGLARGYVSQPGMTAERFVASPFGGRMYRTGDLVRWNRSGNLEFAGRVDDQVKVRGFRIELGEVRAVLAAGADVEQVAVVVREDQPGDQRLVAYAVPVEGAVLRPADLRRRAAEVLPDYMVPSAVIVLPELPLNANHKVDVRALPAPDYSASSSGRLPRSPREEILCELFASVLGVDRVGIDDSFFELGGHSLLATRLVSRISATLGGDLGIRQVFEAPTVAGLAEVLESGLGVRPRMRRMPADGDLPLSFGQRRLWFVNQFEGPNATYNMRLALRLNGPLDRAALAAALSDVAGRHESLRTVFAETDNGPVQVVLPEPTLELEVVQATDLDAQVRAAASLGFDLAAEPPVRAWLFASGPESHVLLLSVHHILADGWSMSVLSRDLVQAYTARCAGAAPEFAPLDLRYTDYALCQREALGSEDDPDSVISGQLAHWTSKLRDLPAELRLPVDRPRPATASYRGAQVDFTLPAEVHAGLAALGKSSGASMFMVLQAAVAAVLNRFGAGADVPIGTVVAGRTDDALSELVGFFLNTLVLRTDVSGDPSFEQLVARVRETDLDAFDHQELPFERLVDALSSERSMSRHPLFQVLLSLNNTADPARAVPALPDVEVAPYEASLGVAKFDLMFAFDELPGGGIAGTVEYATDLFDQETVDRIADGFGRIAAAVAADPATRISALDVLDVAERSWLEGGGPDASVLGGEVRAQLESGSDAAPDVTVLDLFAAQVARTPDAVAVSGAHELTYAQLDTAANALARRVLAEGARPDRPVALLLERSAEYVVAVLGVLKAGSAYLPVDVSAPEDRVQRILAAARPDVVIREVDVTAAAQAPDVPVFADQLACLMFTSGSTGEPKGVGVRHRDIAALATDSRFGTAADVVPLHSHVAFDASTYELWVPLSRGGRVVVVPGELDAVTIESLGVTALWLTAGLFRVIAQESPECLRGVREVWTGGDVVPAAAVRAVREACPGITVVDGYGPTETTTFATSFRIEPDSVVPDRVPIGRPLDGMATYVLDDSLGVVPIGVVGELYIAGAGLARGYVGKPAATAERFVASPFGGRMYRTGDLVRWNADGQLEFQGRADDQVKIRGFRVEPGEVETALRQLPGVAEAAVVVGTGEHKRLIGYVVGDVDGAVVREALAQTLPSYLVPAAIVVLEALPLTANGKLDRKALPEPGFTARVTAPGTEREELLCRLFAEVLGLPEVGVDDEFFALGGDSIMSIQLASRARRAGLALTAKDIFEHNTPQALALVATSTVEDLVEEPGVGEVELTPIMRHFAGIGGPIEKLSQWRVVQTPAGCTEEKLTRTIQALVDHHDVLRLRIGADWRAEIVPSLPVRITRVQTDDLREMAGHATAARDRLALDNMMEVVWFDRGAEPGRLFLILSHFAVDGVSWRILLPDLAEAWAAIDRGEQPALQPVRTSFRGWAKRLAEWGARGQDQDYWREVVDVPPLFDHAEDRDTISDAKSLSLTLPADVTAALLTTVPEAFSARINEVLLAGLAMAVRDVRSVPSFLVDLEGHGRHDELVGKVDTSRTVGWFTSMHPVRLDPGVFDQRDAWSGGPAAGQILKRVKETLRGVPDHGLGHGFAGVSGRAAIGFNYLGRFTESSTVDAGDWSVLGDLAGICGQDPGLRMPHPIEVAAVTRDRAGGPVLVAEWVWSGRLLTEDEMRALATRWFEALTAIARHAENPDAGGHTPSDVALTELSQAEIDLLEEEY</sequence>
<dbReference type="CDD" id="cd12117">
    <property type="entry name" value="A_NRPS_Srf_like"/>
    <property type="match status" value="1"/>
</dbReference>
<evidence type="ECO:0000256" key="3">
    <source>
        <dbReference type="ARBA" id="ARBA00022450"/>
    </source>
</evidence>
<dbReference type="Pfam" id="PF00550">
    <property type="entry name" value="PP-binding"/>
    <property type="match status" value="6"/>
</dbReference>
<evidence type="ECO:0000256" key="2">
    <source>
        <dbReference type="ARBA" id="ARBA00006432"/>
    </source>
</evidence>
<feature type="domain" description="Carrier" evidence="6">
    <location>
        <begin position="6003"/>
        <end position="6077"/>
    </location>
</feature>
<feature type="domain" description="Carrier" evidence="6">
    <location>
        <begin position="3930"/>
        <end position="4005"/>
    </location>
</feature>
<dbReference type="CDD" id="cd19540">
    <property type="entry name" value="LCL_NRPS-like"/>
    <property type="match status" value="4"/>
</dbReference>
<proteinExistence type="inferred from homology"/>
<dbReference type="GO" id="GO:0004467">
    <property type="term" value="F:long-chain fatty acid-CoA ligase activity"/>
    <property type="evidence" value="ECO:0007669"/>
    <property type="project" value="UniProtKB-EC"/>
</dbReference>
<feature type="domain" description="Carrier" evidence="6">
    <location>
        <begin position="4978"/>
        <end position="5053"/>
    </location>
</feature>
<dbReference type="NCBIfam" id="TIGR01733">
    <property type="entry name" value="AA-adenyl-dom"/>
    <property type="match status" value="6"/>
</dbReference>
<evidence type="ECO:0000313" key="7">
    <source>
        <dbReference type="EMBL" id="AGS49396.1"/>
    </source>
</evidence>
<dbReference type="InterPro" id="IPR025110">
    <property type="entry name" value="AMP-bd_C"/>
</dbReference>
<organism evidence="7">
    <name type="scientific">uncultured bacterium esnapd4</name>
    <dbReference type="NCBI Taxonomy" id="1366610"/>
    <lineage>
        <taxon>Bacteria</taxon>
        <taxon>environmental samples</taxon>
    </lineage>
</organism>
<name>S5TTY2_9BACT</name>
<dbReference type="Gene3D" id="1.10.1200.10">
    <property type="entry name" value="ACP-like"/>
    <property type="match status" value="6"/>
</dbReference>
<dbReference type="GO" id="GO:0005829">
    <property type="term" value="C:cytosol"/>
    <property type="evidence" value="ECO:0007669"/>
    <property type="project" value="TreeGrafter"/>
</dbReference>
<feature type="domain" description="Carrier" evidence="6">
    <location>
        <begin position="2892"/>
        <end position="2967"/>
    </location>
</feature>
<dbReference type="GO" id="GO:0044550">
    <property type="term" value="P:secondary metabolite biosynthetic process"/>
    <property type="evidence" value="ECO:0007669"/>
    <property type="project" value="UniProtKB-ARBA"/>
</dbReference>
<dbReference type="EMBL" id="KF264542">
    <property type="protein sequence ID" value="AGS49396.1"/>
    <property type="molecule type" value="Genomic_DNA"/>
</dbReference>
<dbReference type="FunFam" id="3.40.50.980:FF:000002">
    <property type="entry name" value="Enterobactin synthetase component F"/>
    <property type="match status" value="2"/>
</dbReference>
<dbReference type="InterPro" id="IPR006162">
    <property type="entry name" value="Ppantetheine_attach_site"/>
</dbReference>
<dbReference type="PANTHER" id="PTHR45527:SF1">
    <property type="entry name" value="FATTY ACID SYNTHASE"/>
    <property type="match status" value="1"/>
</dbReference>
<dbReference type="Pfam" id="PF00668">
    <property type="entry name" value="Condensation"/>
    <property type="match status" value="7"/>
</dbReference>
<dbReference type="SMART" id="SM00823">
    <property type="entry name" value="PKS_PP"/>
    <property type="match status" value="6"/>
</dbReference>
<dbReference type="InterPro" id="IPR036736">
    <property type="entry name" value="ACP-like_sf"/>
</dbReference>
<dbReference type="Pfam" id="PF00501">
    <property type="entry name" value="AMP-binding"/>
    <property type="match status" value="6"/>
</dbReference>
<dbReference type="PROSITE" id="PS00455">
    <property type="entry name" value="AMP_BINDING"/>
    <property type="match status" value="6"/>
</dbReference>
<dbReference type="CDD" id="cd17643">
    <property type="entry name" value="A_NRPS_Cytc1-like"/>
    <property type="match status" value="1"/>
</dbReference>
<dbReference type="FunFam" id="3.40.50.12780:FF:000012">
    <property type="entry name" value="Non-ribosomal peptide synthetase"/>
    <property type="match status" value="4"/>
</dbReference>
<dbReference type="FunFam" id="3.40.50.980:FF:000001">
    <property type="entry name" value="Non-ribosomal peptide synthetase"/>
    <property type="match status" value="3"/>
</dbReference>
<dbReference type="Gene3D" id="3.30.559.10">
    <property type="entry name" value="Chloramphenicol acetyltransferase-like domain"/>
    <property type="match status" value="7"/>
</dbReference>
<dbReference type="EC" id="6.2.1.3" evidence="7"/>
<comment type="cofactor">
    <cofactor evidence="1">
        <name>pantetheine 4'-phosphate</name>
        <dbReference type="ChEBI" id="CHEBI:47942"/>
    </cofactor>
</comment>
<dbReference type="PANTHER" id="PTHR45527">
    <property type="entry name" value="NONRIBOSOMAL PEPTIDE SYNTHETASE"/>
    <property type="match status" value="1"/>
</dbReference>
<evidence type="ECO:0000256" key="4">
    <source>
        <dbReference type="ARBA" id="ARBA00022553"/>
    </source>
</evidence>
<dbReference type="PROSITE" id="PS00012">
    <property type="entry name" value="PHOSPHOPANTETHEINE"/>
    <property type="match status" value="5"/>
</dbReference>
<dbReference type="GO" id="GO:0031177">
    <property type="term" value="F:phosphopantetheine binding"/>
    <property type="evidence" value="ECO:0007669"/>
    <property type="project" value="InterPro"/>
</dbReference>
<keyword evidence="3" id="KW-0596">Phosphopantetheine</keyword>
<keyword evidence="7" id="KW-0436">Ligase</keyword>
<dbReference type="InterPro" id="IPR009081">
    <property type="entry name" value="PP-bd_ACP"/>
</dbReference>
<dbReference type="NCBIfam" id="NF004282">
    <property type="entry name" value="PRK05691.1"/>
    <property type="match status" value="8"/>
</dbReference>